<comment type="caution">
    <text evidence="2">The sequence shown here is derived from an EMBL/GenBank/DDBJ whole genome shotgun (WGS) entry which is preliminary data.</text>
</comment>
<dbReference type="AlphaFoldDB" id="A0A8J5RXP2"/>
<dbReference type="EMBL" id="JAAALK010000290">
    <property type="protein sequence ID" value="KAG8047949.1"/>
    <property type="molecule type" value="Genomic_DNA"/>
</dbReference>
<reference evidence="2" key="1">
    <citation type="journal article" date="2021" name="bioRxiv">
        <title>Whole Genome Assembly and Annotation of Northern Wild Rice, Zizania palustris L., Supports a Whole Genome Duplication in the Zizania Genus.</title>
        <authorList>
            <person name="Haas M."/>
            <person name="Kono T."/>
            <person name="Macchietto M."/>
            <person name="Millas R."/>
            <person name="McGilp L."/>
            <person name="Shao M."/>
            <person name="Duquette J."/>
            <person name="Hirsch C.N."/>
            <person name="Kimball J."/>
        </authorList>
    </citation>
    <scope>NUCLEOTIDE SEQUENCE</scope>
    <source>
        <tissue evidence="2">Fresh leaf tissue</tissue>
    </source>
</reference>
<keyword evidence="3" id="KW-1185">Reference proteome</keyword>
<feature type="compositionally biased region" description="Polar residues" evidence="1">
    <location>
        <begin position="71"/>
        <end position="80"/>
    </location>
</feature>
<evidence type="ECO:0000256" key="1">
    <source>
        <dbReference type="SAM" id="MobiDB-lite"/>
    </source>
</evidence>
<dbReference type="Proteomes" id="UP000729402">
    <property type="component" value="Unassembled WGS sequence"/>
</dbReference>
<evidence type="ECO:0000313" key="3">
    <source>
        <dbReference type="Proteomes" id="UP000729402"/>
    </source>
</evidence>
<organism evidence="2 3">
    <name type="scientific">Zizania palustris</name>
    <name type="common">Northern wild rice</name>
    <dbReference type="NCBI Taxonomy" id="103762"/>
    <lineage>
        <taxon>Eukaryota</taxon>
        <taxon>Viridiplantae</taxon>
        <taxon>Streptophyta</taxon>
        <taxon>Embryophyta</taxon>
        <taxon>Tracheophyta</taxon>
        <taxon>Spermatophyta</taxon>
        <taxon>Magnoliopsida</taxon>
        <taxon>Liliopsida</taxon>
        <taxon>Poales</taxon>
        <taxon>Poaceae</taxon>
        <taxon>BOP clade</taxon>
        <taxon>Oryzoideae</taxon>
        <taxon>Oryzeae</taxon>
        <taxon>Zizaniinae</taxon>
        <taxon>Zizania</taxon>
    </lineage>
</organism>
<reference evidence="2" key="2">
    <citation type="submission" date="2021-02" db="EMBL/GenBank/DDBJ databases">
        <authorList>
            <person name="Kimball J.A."/>
            <person name="Haas M.W."/>
            <person name="Macchietto M."/>
            <person name="Kono T."/>
            <person name="Duquette J."/>
            <person name="Shao M."/>
        </authorList>
    </citation>
    <scope>NUCLEOTIDE SEQUENCE</scope>
    <source>
        <tissue evidence="2">Fresh leaf tissue</tissue>
    </source>
</reference>
<gene>
    <name evidence="2" type="ORF">GUJ93_ZPchr0008g11937</name>
</gene>
<accession>A0A8J5RXP2</accession>
<sequence>MRDGGIKTLLTPIGSRCPPRLFVTLMVLNNVLECKGHASDVVPLGHSRVEGPPMMAKLTKEGGNDNVEASICSTESSSPSDRAHPSYLQRSKAP</sequence>
<name>A0A8J5RXP2_ZIZPA</name>
<evidence type="ECO:0000313" key="2">
    <source>
        <dbReference type="EMBL" id="KAG8047949.1"/>
    </source>
</evidence>
<feature type="region of interest" description="Disordered" evidence="1">
    <location>
        <begin position="59"/>
        <end position="94"/>
    </location>
</feature>
<protein>
    <submittedName>
        <fullName evidence="2">Uncharacterized protein</fullName>
    </submittedName>
</protein>
<proteinExistence type="predicted"/>